<dbReference type="PANTHER" id="PTHR11839">
    <property type="entry name" value="UDP/ADP-SUGAR PYROPHOSPHATASE"/>
    <property type="match status" value="1"/>
</dbReference>
<proteinExistence type="predicted"/>
<organism evidence="3 4">
    <name type="scientific">Citrullus colocynthis</name>
    <name type="common">colocynth</name>
    <dbReference type="NCBI Taxonomy" id="252529"/>
    <lineage>
        <taxon>Eukaryota</taxon>
        <taxon>Viridiplantae</taxon>
        <taxon>Streptophyta</taxon>
        <taxon>Embryophyta</taxon>
        <taxon>Tracheophyta</taxon>
        <taxon>Spermatophyta</taxon>
        <taxon>Magnoliopsida</taxon>
        <taxon>eudicotyledons</taxon>
        <taxon>Gunneridae</taxon>
        <taxon>Pentapetalae</taxon>
        <taxon>rosids</taxon>
        <taxon>fabids</taxon>
        <taxon>Cucurbitales</taxon>
        <taxon>Cucurbitaceae</taxon>
        <taxon>Benincaseae</taxon>
        <taxon>Citrullus</taxon>
    </lineage>
</organism>
<evidence type="ECO:0000313" key="3">
    <source>
        <dbReference type="EMBL" id="CAK9311025.1"/>
    </source>
</evidence>
<dbReference type="Proteomes" id="UP001642487">
    <property type="component" value="Chromosome 10"/>
</dbReference>
<dbReference type="Gene3D" id="3.90.79.10">
    <property type="entry name" value="Nucleoside Triphosphate Pyrophosphohydrolase"/>
    <property type="match status" value="1"/>
</dbReference>
<name>A0ABP0XS90_9ROSI</name>
<accession>A0ABP0XS90</accession>
<sequence>MTLFLQTSISLCSLRERFQFSSSSSFLHSNSIELRSFSCKMSPDSPIPSQSITIPCQLDQPVEILAAPGVSYSDFRNAIDSSLFKQWLMNLQSERGILANGAMSLKRVLIQGVDMFGSRIGFLKFKADIYDKQTGKKVPGIVFARGPAVAVLILLTCEGETYAVLTEQVRVPVGKHMLELPAGMLDDNEGDFVGTAVREDMVDLTGFLDPSTGCRVFLSAGGCDEEIGLFLYRGSASKETIAELQGKETGLRDHGELIKVHVVPYKKLWRVTADSMTLMAVALYEMAQKEGLLPSLKPC</sequence>
<reference evidence="3 4" key="1">
    <citation type="submission" date="2024-03" db="EMBL/GenBank/DDBJ databases">
        <authorList>
            <person name="Gkanogiannis A."/>
            <person name="Becerra Lopez-Lavalle L."/>
        </authorList>
    </citation>
    <scope>NUCLEOTIDE SEQUENCE [LARGE SCALE GENOMIC DNA]</scope>
</reference>
<dbReference type="EMBL" id="OZ021744">
    <property type="protein sequence ID" value="CAK9311025.1"/>
    <property type="molecule type" value="Genomic_DNA"/>
</dbReference>
<evidence type="ECO:0000256" key="1">
    <source>
        <dbReference type="ARBA" id="ARBA00001946"/>
    </source>
</evidence>
<dbReference type="CDD" id="cd03424">
    <property type="entry name" value="NUDIX_ADPRase_Nudt5_UGPPase_Nudt14"/>
    <property type="match status" value="1"/>
</dbReference>
<evidence type="ECO:0008006" key="5">
    <source>
        <dbReference type="Google" id="ProtNLM"/>
    </source>
</evidence>
<evidence type="ECO:0000313" key="4">
    <source>
        <dbReference type="Proteomes" id="UP001642487"/>
    </source>
</evidence>
<dbReference type="InterPro" id="IPR015797">
    <property type="entry name" value="NUDIX_hydrolase-like_dom_sf"/>
</dbReference>
<protein>
    <recommendedName>
        <fullName evidence="5">Nudix hydrolase domain-containing protein</fullName>
    </recommendedName>
</protein>
<dbReference type="PANTHER" id="PTHR11839:SF18">
    <property type="entry name" value="NUDIX HYDROLASE DOMAIN-CONTAINING PROTEIN"/>
    <property type="match status" value="1"/>
</dbReference>
<keyword evidence="2" id="KW-0378">Hydrolase</keyword>
<comment type="cofactor">
    <cofactor evidence="1">
        <name>Mg(2+)</name>
        <dbReference type="ChEBI" id="CHEBI:18420"/>
    </cofactor>
</comment>
<gene>
    <name evidence="3" type="ORF">CITCOLO1_LOCUS2671</name>
</gene>
<dbReference type="SUPFAM" id="SSF55811">
    <property type="entry name" value="Nudix"/>
    <property type="match status" value="1"/>
</dbReference>
<keyword evidence="4" id="KW-1185">Reference proteome</keyword>
<evidence type="ECO:0000256" key="2">
    <source>
        <dbReference type="ARBA" id="ARBA00022801"/>
    </source>
</evidence>